<keyword evidence="3" id="KW-1185">Reference proteome</keyword>
<reference evidence="2" key="2">
    <citation type="submission" date="2022-01" db="EMBL/GenBank/DDBJ databases">
        <authorList>
            <person name="Yamashiro T."/>
            <person name="Shiraishi A."/>
            <person name="Satake H."/>
            <person name="Nakayama K."/>
        </authorList>
    </citation>
    <scope>NUCLEOTIDE SEQUENCE</scope>
</reference>
<dbReference type="Proteomes" id="UP001151760">
    <property type="component" value="Unassembled WGS sequence"/>
</dbReference>
<sequence>MSTCKKYLYSANHDECVLEYLSKLNPRASAQIKDAKSHNTTKRYVPVEKSSASKKPDRQIPTGHRFSNKKTTTVPEKKRSPKSCLRWQPTGTSFNGQKQQRIDITADALYNEKQENLRGLVLHQMTSDHNRSELGIHDHSNEPSSSKLVPKVVPLAVKTATSRQELELLFHHHIAMPRTTVRKSILMIQPEPEDLPKDNPIVRNSSLRQHGPSGCQCTTLPQPFGFLSTELVLICHEIHTLSIDISLRIVDIEKVQKFPPAIEY</sequence>
<proteinExistence type="predicted"/>
<comment type="caution">
    <text evidence="2">The sequence shown here is derived from an EMBL/GenBank/DDBJ whole genome shotgun (WGS) entry which is preliminary data.</text>
</comment>
<name>A0ABQ5J5B8_9ASTR</name>
<organism evidence="2 3">
    <name type="scientific">Tanacetum coccineum</name>
    <dbReference type="NCBI Taxonomy" id="301880"/>
    <lineage>
        <taxon>Eukaryota</taxon>
        <taxon>Viridiplantae</taxon>
        <taxon>Streptophyta</taxon>
        <taxon>Embryophyta</taxon>
        <taxon>Tracheophyta</taxon>
        <taxon>Spermatophyta</taxon>
        <taxon>Magnoliopsida</taxon>
        <taxon>eudicotyledons</taxon>
        <taxon>Gunneridae</taxon>
        <taxon>Pentapetalae</taxon>
        <taxon>asterids</taxon>
        <taxon>campanulids</taxon>
        <taxon>Asterales</taxon>
        <taxon>Asteraceae</taxon>
        <taxon>Asteroideae</taxon>
        <taxon>Anthemideae</taxon>
        <taxon>Anthemidinae</taxon>
        <taxon>Tanacetum</taxon>
    </lineage>
</organism>
<accession>A0ABQ5J5B8</accession>
<evidence type="ECO:0000313" key="3">
    <source>
        <dbReference type="Proteomes" id="UP001151760"/>
    </source>
</evidence>
<evidence type="ECO:0000256" key="1">
    <source>
        <dbReference type="SAM" id="MobiDB-lite"/>
    </source>
</evidence>
<protein>
    <submittedName>
        <fullName evidence="2">Uncharacterized protein</fullName>
    </submittedName>
</protein>
<dbReference type="EMBL" id="BQNB010021545">
    <property type="protein sequence ID" value="GJU07501.1"/>
    <property type="molecule type" value="Genomic_DNA"/>
</dbReference>
<feature type="compositionally biased region" description="Polar residues" evidence="1">
    <location>
        <begin position="89"/>
        <end position="98"/>
    </location>
</feature>
<feature type="region of interest" description="Disordered" evidence="1">
    <location>
        <begin position="30"/>
        <end position="98"/>
    </location>
</feature>
<evidence type="ECO:0000313" key="2">
    <source>
        <dbReference type="EMBL" id="GJU07501.1"/>
    </source>
</evidence>
<gene>
    <name evidence="2" type="ORF">Tco_1123931</name>
</gene>
<reference evidence="2" key="1">
    <citation type="journal article" date="2022" name="Int. J. Mol. Sci.">
        <title>Draft Genome of Tanacetum Coccineum: Genomic Comparison of Closely Related Tanacetum-Family Plants.</title>
        <authorList>
            <person name="Yamashiro T."/>
            <person name="Shiraishi A."/>
            <person name="Nakayama K."/>
            <person name="Satake H."/>
        </authorList>
    </citation>
    <scope>NUCLEOTIDE SEQUENCE</scope>
</reference>